<dbReference type="PANTHER" id="PTHR15394:SF3">
    <property type="entry name" value="SERINE HYDROLASE RBBP9"/>
    <property type="match status" value="1"/>
</dbReference>
<accession>A0A0G0L3W4</accession>
<dbReference type="Proteomes" id="UP000033944">
    <property type="component" value="Unassembled WGS sequence"/>
</dbReference>
<dbReference type="InterPro" id="IPR010662">
    <property type="entry name" value="RBBP9/YdeN"/>
</dbReference>
<protein>
    <submittedName>
        <fullName evidence="1">Esterase</fullName>
    </submittedName>
</protein>
<dbReference type="Gene3D" id="3.40.50.1820">
    <property type="entry name" value="alpha/beta hydrolase"/>
    <property type="match status" value="1"/>
</dbReference>
<sequence length="189" mass="21399">MNFIILHGLGKKPTEEWYTNLSTELKDKGHNVFVPQLPCCFKPNLDKTYKFLTSKYKLNENTVLIGHSSGASLVLGILQKLPDNIVIKKAILVAGFSNPNLTELLHNYVPKEDYKDLFPKKWNWKKIKASAKMFVIIYCPTDPYVQPSHSIGIYKKVGGKLIAINNAGHFGVSTGGEKYITFKELHKYL</sequence>
<dbReference type="EMBL" id="LBVN01000019">
    <property type="protein sequence ID" value="KKQ86653.1"/>
    <property type="molecule type" value="Genomic_DNA"/>
</dbReference>
<dbReference type="GO" id="GO:0016787">
    <property type="term" value="F:hydrolase activity"/>
    <property type="evidence" value="ECO:0007669"/>
    <property type="project" value="InterPro"/>
</dbReference>
<dbReference type="Pfam" id="PF06821">
    <property type="entry name" value="Ser_hydrolase"/>
    <property type="match status" value="1"/>
</dbReference>
<dbReference type="InterPro" id="IPR029058">
    <property type="entry name" value="AB_hydrolase_fold"/>
</dbReference>
<proteinExistence type="predicted"/>
<comment type="caution">
    <text evidence="1">The sequence shown here is derived from an EMBL/GenBank/DDBJ whole genome shotgun (WGS) entry which is preliminary data.</text>
</comment>
<name>A0A0G0L3W4_9BACT</name>
<evidence type="ECO:0000313" key="1">
    <source>
        <dbReference type="EMBL" id="KKQ86653.1"/>
    </source>
</evidence>
<dbReference type="SUPFAM" id="SSF53474">
    <property type="entry name" value="alpha/beta-Hydrolases"/>
    <property type="match status" value="1"/>
</dbReference>
<dbReference type="PANTHER" id="PTHR15394">
    <property type="entry name" value="SERINE HYDROLASE RBBP9"/>
    <property type="match status" value="1"/>
</dbReference>
<evidence type="ECO:0000313" key="2">
    <source>
        <dbReference type="Proteomes" id="UP000033944"/>
    </source>
</evidence>
<organism evidence="1 2">
    <name type="scientific">Candidatus Woesebacteria bacterium GW2011_GWB1_38_8b</name>
    <dbReference type="NCBI Taxonomy" id="1618571"/>
    <lineage>
        <taxon>Bacteria</taxon>
        <taxon>Candidatus Woeseibacteriota</taxon>
    </lineage>
</organism>
<gene>
    <name evidence="1" type="ORF">UT10_C0019G0013</name>
</gene>
<dbReference type="AlphaFoldDB" id="A0A0G0L3W4"/>
<reference evidence="1 2" key="1">
    <citation type="journal article" date="2015" name="Nature">
        <title>rRNA introns, odd ribosomes, and small enigmatic genomes across a large radiation of phyla.</title>
        <authorList>
            <person name="Brown C.T."/>
            <person name="Hug L.A."/>
            <person name="Thomas B.C."/>
            <person name="Sharon I."/>
            <person name="Castelle C.J."/>
            <person name="Singh A."/>
            <person name="Wilkins M.J."/>
            <person name="Williams K.H."/>
            <person name="Banfield J.F."/>
        </authorList>
    </citation>
    <scope>NUCLEOTIDE SEQUENCE [LARGE SCALE GENOMIC DNA]</scope>
</reference>